<proteinExistence type="predicted"/>
<keyword evidence="2" id="KW-1185">Reference proteome</keyword>
<sequence length="61" mass="7303">MDLLKLFRFPSRLKASSKFWVLSDELHRLFHTRNVEIERVFHKTFIVLEDGDEQSEHVCGD</sequence>
<dbReference type="EMBL" id="KN818273">
    <property type="protein sequence ID" value="KIL62250.1"/>
    <property type="molecule type" value="Genomic_DNA"/>
</dbReference>
<dbReference type="HOGENOM" id="CLU_2922148_0_0_1"/>
<reference evidence="1 2" key="1">
    <citation type="submission" date="2014-04" db="EMBL/GenBank/DDBJ databases">
        <title>Evolutionary Origins and Diversification of the Mycorrhizal Mutualists.</title>
        <authorList>
            <consortium name="DOE Joint Genome Institute"/>
            <consortium name="Mycorrhizal Genomics Consortium"/>
            <person name="Kohler A."/>
            <person name="Kuo A."/>
            <person name="Nagy L.G."/>
            <person name="Floudas D."/>
            <person name="Copeland A."/>
            <person name="Barry K.W."/>
            <person name="Cichocki N."/>
            <person name="Veneault-Fourrey C."/>
            <person name="LaButti K."/>
            <person name="Lindquist E.A."/>
            <person name="Lipzen A."/>
            <person name="Lundell T."/>
            <person name="Morin E."/>
            <person name="Murat C."/>
            <person name="Riley R."/>
            <person name="Ohm R."/>
            <person name="Sun H."/>
            <person name="Tunlid A."/>
            <person name="Henrissat B."/>
            <person name="Grigoriev I.V."/>
            <person name="Hibbett D.S."/>
            <person name="Martin F."/>
        </authorList>
    </citation>
    <scope>NUCLEOTIDE SEQUENCE [LARGE SCALE GENOMIC DNA]</scope>
    <source>
        <strain evidence="1 2">Koide BX008</strain>
    </source>
</reference>
<dbReference type="Proteomes" id="UP000054549">
    <property type="component" value="Unassembled WGS sequence"/>
</dbReference>
<name>A0A0C2SGJ9_AMAMK</name>
<organism evidence="1 2">
    <name type="scientific">Amanita muscaria (strain Koide BX008)</name>
    <dbReference type="NCBI Taxonomy" id="946122"/>
    <lineage>
        <taxon>Eukaryota</taxon>
        <taxon>Fungi</taxon>
        <taxon>Dikarya</taxon>
        <taxon>Basidiomycota</taxon>
        <taxon>Agaricomycotina</taxon>
        <taxon>Agaricomycetes</taxon>
        <taxon>Agaricomycetidae</taxon>
        <taxon>Agaricales</taxon>
        <taxon>Pluteineae</taxon>
        <taxon>Amanitaceae</taxon>
        <taxon>Amanita</taxon>
    </lineage>
</organism>
<dbReference type="InParanoid" id="A0A0C2SGJ9"/>
<evidence type="ECO:0000313" key="2">
    <source>
        <dbReference type="Proteomes" id="UP000054549"/>
    </source>
</evidence>
<protein>
    <submittedName>
        <fullName evidence="1">Uncharacterized protein</fullName>
    </submittedName>
</protein>
<evidence type="ECO:0000313" key="1">
    <source>
        <dbReference type="EMBL" id="KIL62250.1"/>
    </source>
</evidence>
<accession>A0A0C2SGJ9</accession>
<dbReference type="AlphaFoldDB" id="A0A0C2SGJ9"/>
<gene>
    <name evidence="1" type="ORF">M378DRAFT_798259</name>
</gene>